<dbReference type="Pfam" id="PF01012">
    <property type="entry name" value="ETF"/>
    <property type="match status" value="1"/>
</dbReference>
<reference evidence="5 6" key="1">
    <citation type="journal article" date="2018" name="Environ. Microbiol.">
        <title>Novel energy conservation strategies and behaviour of Pelotomaculum schinkii driving syntrophic propionate catabolism.</title>
        <authorList>
            <person name="Hidalgo-Ahumada C.A.P."/>
            <person name="Nobu M.K."/>
            <person name="Narihiro T."/>
            <person name="Tamaki H."/>
            <person name="Liu W.T."/>
            <person name="Kamagata Y."/>
            <person name="Stams A.J.M."/>
            <person name="Imachi H."/>
            <person name="Sousa D.Z."/>
        </authorList>
    </citation>
    <scope>NUCLEOTIDE SEQUENCE [LARGE SCALE GENOMIC DNA]</scope>
    <source>
        <strain evidence="5 6">HH</strain>
    </source>
</reference>
<feature type="domain" description="Electron transfer flavoprotein alpha/beta-subunit N-terminal" evidence="4">
    <location>
        <begin position="28"/>
        <end position="218"/>
    </location>
</feature>
<evidence type="ECO:0000256" key="2">
    <source>
        <dbReference type="ARBA" id="ARBA00042002"/>
    </source>
</evidence>
<dbReference type="SUPFAM" id="SSF52402">
    <property type="entry name" value="Adenine nucleotide alpha hydrolases-like"/>
    <property type="match status" value="1"/>
</dbReference>
<dbReference type="PANTHER" id="PTHR21294">
    <property type="entry name" value="ELECTRON TRANSFER FLAVOPROTEIN BETA-SUBUNIT"/>
    <property type="match status" value="1"/>
</dbReference>
<comment type="similarity">
    <text evidence="1">Belongs to the ETF beta-subunit/FixA family.</text>
</comment>
<dbReference type="GO" id="GO:0009055">
    <property type="term" value="F:electron transfer activity"/>
    <property type="evidence" value="ECO:0007669"/>
    <property type="project" value="InterPro"/>
</dbReference>
<gene>
    <name evidence="5" type="primary">acrB_2</name>
    <name evidence="5" type="ORF">Psch_01461</name>
</gene>
<dbReference type="EMBL" id="QFGA01000001">
    <property type="protein sequence ID" value="TEB07906.1"/>
    <property type="molecule type" value="Genomic_DNA"/>
</dbReference>
<evidence type="ECO:0000313" key="6">
    <source>
        <dbReference type="Proteomes" id="UP000298324"/>
    </source>
</evidence>
<evidence type="ECO:0000256" key="3">
    <source>
        <dbReference type="ARBA" id="ARBA00049933"/>
    </source>
</evidence>
<name>A0A4Y7RGG3_9FIRM</name>
<dbReference type="CDD" id="cd01714">
    <property type="entry name" value="ETF_beta"/>
    <property type="match status" value="1"/>
</dbReference>
<dbReference type="InterPro" id="IPR000049">
    <property type="entry name" value="ET-Flavoprotein_bsu_CS"/>
</dbReference>
<dbReference type="PANTHER" id="PTHR21294:SF17">
    <property type="entry name" value="PROTEIN FIXA"/>
    <property type="match status" value="1"/>
</dbReference>
<organism evidence="5 6">
    <name type="scientific">Pelotomaculum schinkii</name>
    <dbReference type="NCBI Taxonomy" id="78350"/>
    <lineage>
        <taxon>Bacteria</taxon>
        <taxon>Bacillati</taxon>
        <taxon>Bacillota</taxon>
        <taxon>Clostridia</taxon>
        <taxon>Eubacteriales</taxon>
        <taxon>Desulfotomaculaceae</taxon>
        <taxon>Pelotomaculum</taxon>
    </lineage>
</organism>
<sequence length="267" mass="29019">MERMEKVEIVVCVKQVPDTTEVKIDPVKNTLIRDGVPSIVNPTDECAAEAAIRVKEQYGGKVTVLAMGPPMAATALRKCLAMGADEAVLISDFAFAGADTWATSYSLAKAIEHVGKPDIIFCGKQAIDGDTGQVGPGIAEHLGLPQTTYVQKIREVHDDYLVVERAYEGGFEVIKVKLPAVITVDKSIEPRYPSVKGSIKASRAEIKTWNAKDINASPEKTGLNGSTTQVAQVFNPEVKFTSEMLKGKNEEELCNLLIGKFKEREIL</sequence>
<dbReference type="InterPro" id="IPR014729">
    <property type="entry name" value="Rossmann-like_a/b/a_fold"/>
</dbReference>
<protein>
    <recommendedName>
        <fullName evidence="2">Electron transfer flavoprotein small subunit</fullName>
    </recommendedName>
</protein>
<keyword evidence="6" id="KW-1185">Reference proteome</keyword>
<dbReference type="SMART" id="SM00893">
    <property type="entry name" value="ETF"/>
    <property type="match status" value="1"/>
</dbReference>
<evidence type="ECO:0000313" key="5">
    <source>
        <dbReference type="EMBL" id="TEB07906.1"/>
    </source>
</evidence>
<evidence type="ECO:0000259" key="4">
    <source>
        <dbReference type="SMART" id="SM00893"/>
    </source>
</evidence>
<dbReference type="InterPro" id="IPR012255">
    <property type="entry name" value="ETF_b"/>
</dbReference>
<accession>A0A4Y7RGG3</accession>
<evidence type="ECO:0000256" key="1">
    <source>
        <dbReference type="ARBA" id="ARBA00007557"/>
    </source>
</evidence>
<proteinExistence type="inferred from homology"/>
<dbReference type="Proteomes" id="UP000298324">
    <property type="component" value="Unassembled WGS sequence"/>
</dbReference>
<dbReference type="PROSITE" id="PS01065">
    <property type="entry name" value="ETF_BETA"/>
    <property type="match status" value="1"/>
</dbReference>
<dbReference type="AlphaFoldDB" id="A0A4Y7RGG3"/>
<comment type="cofactor">
    <cofactor evidence="3">
        <name>AMP</name>
        <dbReference type="ChEBI" id="CHEBI:456215"/>
    </cofactor>
</comment>
<dbReference type="PIRSF" id="PIRSF000090">
    <property type="entry name" value="Beta-ETF"/>
    <property type="match status" value="1"/>
</dbReference>
<comment type="caution">
    <text evidence="5">The sequence shown here is derived from an EMBL/GenBank/DDBJ whole genome shotgun (WGS) entry which is preliminary data.</text>
</comment>
<dbReference type="Gene3D" id="3.40.50.620">
    <property type="entry name" value="HUPs"/>
    <property type="match status" value="1"/>
</dbReference>
<dbReference type="InterPro" id="IPR033948">
    <property type="entry name" value="ETF_beta_N"/>
</dbReference>
<dbReference type="InterPro" id="IPR014730">
    <property type="entry name" value="ETF_a/b_N"/>
</dbReference>